<feature type="compositionally biased region" description="Polar residues" evidence="4">
    <location>
        <begin position="127"/>
        <end position="157"/>
    </location>
</feature>
<dbReference type="PANTHER" id="PTHR22812">
    <property type="entry name" value="CHROMOBOX PROTEIN"/>
    <property type="match status" value="1"/>
</dbReference>
<dbReference type="InterPro" id="IPR023780">
    <property type="entry name" value="Chromo_domain"/>
</dbReference>
<keyword evidence="7" id="KW-1185">Reference proteome</keyword>
<evidence type="ECO:0000313" key="6">
    <source>
        <dbReference type="EMBL" id="RJE19657.1"/>
    </source>
</evidence>
<name>A0A3A2ZEA2_9EURO</name>
<dbReference type="OrthoDB" id="1918685at2759"/>
<protein>
    <submittedName>
        <fullName evidence="6">Chromo domain protein</fullName>
    </submittedName>
</protein>
<dbReference type="EMBL" id="MVGC01000383">
    <property type="protein sequence ID" value="RJE19657.1"/>
    <property type="molecule type" value="Genomic_DNA"/>
</dbReference>
<feature type="domain" description="Chromo" evidence="5">
    <location>
        <begin position="22"/>
        <end position="80"/>
    </location>
</feature>
<dbReference type="Pfam" id="PF00385">
    <property type="entry name" value="Chromo"/>
    <property type="match status" value="1"/>
</dbReference>
<dbReference type="AlphaFoldDB" id="A0A3A2ZEA2"/>
<evidence type="ECO:0000259" key="5">
    <source>
        <dbReference type="PROSITE" id="PS50013"/>
    </source>
</evidence>
<sequence>MDVEDDNISITSTAPSDFEAEYEVKTVLDERQTEYGMQYLVWWEGYPIERSTWEPKESFNNPQTLTDWEKKKHQIEAGERHPFDLPKFEQRLAKIERQRLERKRKRAEKRSRLGIEQPNTPQPDPLATSSAPSNPNERVTSQRRLSQENIPLTTRVKSTADKPRMVGFGKPNTSPAGPRSKATSAKESPVRFKLLSTQHKHNKAMARERAPDVNQLDLRRPSDWPSRNTNVTSLGHHFISPSHGGRSTQAPSESNDIRHDANTVRPDVAGRYSSQPAERTENEMPDHFPGLRQEDIEPRGLSIRGLADRALYDHNGKANPNSGYSHARESRAKGMPRLPSRRPRRGCHMTGESSGNRFWNLGEILIHMFYGPAKEEIGSARICGLPTTQKLTLLGSKKQTRFDLWFQHSCTYEEYRMLCNKASDNIKFGNGWIEGFDDTEPKIYNLGEELKTKGLMAICYPDGDESKLVLLAYSPDSSIFDFLGESRSTEPSFLTVAVRSPFTPVGQPKYHPTQQLSPPPAMSSPPAPPSAPSQSGGEKSIDADDYFKEKFGVTFADLATVQSNQGKRVANVFYLMFPLDNTVVQQECELFIAFLRNRGREPVIFSNRDPDDWQKFIGSSSEGVVIFHQSFVHHNTLRDLSKKALCHRSFNFWNVSIVRPLDHVDRPLHLQRIFPFGGAILLTEDFMISDPKGAAVILTWFNEWIRKQYKGTWKIMLRPDALNWLVKQHDLETVKEKAG</sequence>
<evidence type="ECO:0000256" key="2">
    <source>
        <dbReference type="ARBA" id="ARBA00011353"/>
    </source>
</evidence>
<keyword evidence="3" id="KW-0539">Nucleus</keyword>
<feature type="region of interest" description="Disordered" evidence="4">
    <location>
        <begin position="236"/>
        <end position="293"/>
    </location>
</feature>
<organism evidence="6 7">
    <name type="scientific">Aspergillus sclerotialis</name>
    <dbReference type="NCBI Taxonomy" id="2070753"/>
    <lineage>
        <taxon>Eukaryota</taxon>
        <taxon>Fungi</taxon>
        <taxon>Dikarya</taxon>
        <taxon>Ascomycota</taxon>
        <taxon>Pezizomycotina</taxon>
        <taxon>Eurotiomycetes</taxon>
        <taxon>Eurotiomycetidae</taxon>
        <taxon>Eurotiales</taxon>
        <taxon>Aspergillaceae</taxon>
        <taxon>Aspergillus</taxon>
        <taxon>Aspergillus subgen. Polypaecilum</taxon>
    </lineage>
</organism>
<accession>A0A3A2ZEA2</accession>
<reference evidence="7" key="1">
    <citation type="submission" date="2017-02" db="EMBL/GenBank/DDBJ databases">
        <authorList>
            <person name="Tafer H."/>
            <person name="Lopandic K."/>
        </authorList>
    </citation>
    <scope>NUCLEOTIDE SEQUENCE [LARGE SCALE GENOMIC DNA]</scope>
    <source>
        <strain evidence="7">CBS 366.77</strain>
    </source>
</reference>
<comment type="subunit">
    <text evidence="2">Component of the NuA4 histone acetyltransferase complex.</text>
</comment>
<evidence type="ECO:0000256" key="4">
    <source>
        <dbReference type="SAM" id="MobiDB-lite"/>
    </source>
</evidence>
<dbReference type="STRING" id="2070753.A0A3A2ZEA2"/>
<dbReference type="PROSITE" id="PS50013">
    <property type="entry name" value="CHROMO_2"/>
    <property type="match status" value="1"/>
</dbReference>
<proteinExistence type="predicted"/>
<feature type="region of interest" description="Disordered" evidence="4">
    <location>
        <begin position="313"/>
        <end position="351"/>
    </location>
</feature>
<feature type="compositionally biased region" description="Basic residues" evidence="4">
    <location>
        <begin position="100"/>
        <end position="109"/>
    </location>
</feature>
<dbReference type="GO" id="GO:0006338">
    <property type="term" value="P:chromatin remodeling"/>
    <property type="evidence" value="ECO:0007669"/>
    <property type="project" value="UniProtKB-ARBA"/>
</dbReference>
<comment type="subcellular location">
    <subcellularLocation>
        <location evidence="1">Nucleus</location>
    </subcellularLocation>
</comment>
<dbReference type="CDD" id="cd18966">
    <property type="entry name" value="chromodomain"/>
    <property type="match status" value="1"/>
</dbReference>
<comment type="caution">
    <text evidence="6">The sequence shown here is derived from an EMBL/GenBank/DDBJ whole genome shotgun (WGS) entry which is preliminary data.</text>
</comment>
<dbReference type="InterPro" id="IPR000953">
    <property type="entry name" value="Chromo/chromo_shadow_dom"/>
</dbReference>
<feature type="region of interest" description="Disordered" evidence="4">
    <location>
        <begin position="505"/>
        <end position="539"/>
    </location>
</feature>
<feature type="compositionally biased region" description="Polar residues" evidence="4">
    <location>
        <begin position="171"/>
        <end position="186"/>
    </location>
</feature>
<dbReference type="Gene3D" id="2.40.50.40">
    <property type="match status" value="1"/>
</dbReference>
<evidence type="ECO:0000256" key="1">
    <source>
        <dbReference type="ARBA" id="ARBA00004123"/>
    </source>
</evidence>
<dbReference type="InterPro" id="IPR016197">
    <property type="entry name" value="Chromo-like_dom_sf"/>
</dbReference>
<dbReference type="GO" id="GO:0005634">
    <property type="term" value="C:nucleus"/>
    <property type="evidence" value="ECO:0007669"/>
    <property type="project" value="UniProtKB-SubCell"/>
</dbReference>
<evidence type="ECO:0000256" key="3">
    <source>
        <dbReference type="ARBA" id="ARBA00023242"/>
    </source>
</evidence>
<feature type="region of interest" description="Disordered" evidence="4">
    <location>
        <begin position="100"/>
        <end position="189"/>
    </location>
</feature>
<dbReference type="Proteomes" id="UP000266188">
    <property type="component" value="Unassembled WGS sequence"/>
</dbReference>
<dbReference type="SUPFAM" id="SSF54160">
    <property type="entry name" value="Chromo domain-like"/>
    <property type="match status" value="1"/>
</dbReference>
<dbReference type="InterPro" id="IPR051219">
    <property type="entry name" value="Heterochromatin_chromo-domain"/>
</dbReference>
<gene>
    <name evidence="6" type="ORF">PHISCL_08012</name>
</gene>
<evidence type="ECO:0000313" key="7">
    <source>
        <dbReference type="Proteomes" id="UP000266188"/>
    </source>
</evidence>
<feature type="compositionally biased region" description="Pro residues" evidence="4">
    <location>
        <begin position="517"/>
        <end position="531"/>
    </location>
</feature>
<feature type="compositionally biased region" description="Polar residues" evidence="4">
    <location>
        <begin position="245"/>
        <end position="254"/>
    </location>
</feature>